<evidence type="ECO:0000313" key="8">
    <source>
        <dbReference type="Proteomes" id="UP001054902"/>
    </source>
</evidence>
<evidence type="ECO:0000259" key="6">
    <source>
        <dbReference type="PROSITE" id="PS50865"/>
    </source>
</evidence>
<proteinExistence type="predicted"/>
<dbReference type="PROSITE" id="PS50865">
    <property type="entry name" value="ZF_MYND_2"/>
    <property type="match status" value="1"/>
</dbReference>
<evidence type="ECO:0000256" key="5">
    <source>
        <dbReference type="SAM" id="MobiDB-lite"/>
    </source>
</evidence>
<dbReference type="EMBL" id="BLLK01000023">
    <property type="protein sequence ID" value="GFH47842.1"/>
    <property type="molecule type" value="Genomic_DNA"/>
</dbReference>
<dbReference type="InterPro" id="IPR002893">
    <property type="entry name" value="Znf_MYND"/>
</dbReference>
<dbReference type="GO" id="GO:0008270">
    <property type="term" value="F:zinc ion binding"/>
    <property type="evidence" value="ECO:0007669"/>
    <property type="project" value="UniProtKB-KW"/>
</dbReference>
<dbReference type="PROSITE" id="PS01360">
    <property type="entry name" value="ZF_MYND_1"/>
    <property type="match status" value="1"/>
</dbReference>
<feature type="region of interest" description="Disordered" evidence="5">
    <location>
        <begin position="1"/>
        <end position="33"/>
    </location>
</feature>
<organism evidence="7 8">
    <name type="scientific">Chaetoceros tenuissimus</name>
    <dbReference type="NCBI Taxonomy" id="426638"/>
    <lineage>
        <taxon>Eukaryota</taxon>
        <taxon>Sar</taxon>
        <taxon>Stramenopiles</taxon>
        <taxon>Ochrophyta</taxon>
        <taxon>Bacillariophyta</taxon>
        <taxon>Coscinodiscophyceae</taxon>
        <taxon>Chaetocerotophycidae</taxon>
        <taxon>Chaetocerotales</taxon>
        <taxon>Chaetocerotaceae</taxon>
        <taxon>Chaetoceros</taxon>
    </lineage>
</organism>
<feature type="domain" description="MYND-type" evidence="6">
    <location>
        <begin position="261"/>
        <end position="305"/>
    </location>
</feature>
<dbReference type="AlphaFoldDB" id="A0AAD3CKQ0"/>
<feature type="compositionally biased region" description="Basic and acidic residues" evidence="5">
    <location>
        <begin position="11"/>
        <end position="25"/>
    </location>
</feature>
<dbReference type="Proteomes" id="UP001054902">
    <property type="component" value="Unassembled WGS sequence"/>
</dbReference>
<keyword evidence="3" id="KW-0862">Zinc</keyword>
<reference evidence="7 8" key="1">
    <citation type="journal article" date="2021" name="Sci. Rep.">
        <title>The genome of the diatom Chaetoceros tenuissimus carries an ancient integrated fragment of an extant virus.</title>
        <authorList>
            <person name="Hongo Y."/>
            <person name="Kimura K."/>
            <person name="Takaki Y."/>
            <person name="Yoshida Y."/>
            <person name="Baba S."/>
            <person name="Kobayashi G."/>
            <person name="Nagasaki K."/>
            <person name="Hano T."/>
            <person name="Tomaru Y."/>
        </authorList>
    </citation>
    <scope>NUCLEOTIDE SEQUENCE [LARGE SCALE GENOMIC DNA]</scope>
    <source>
        <strain evidence="7 8">NIES-3715</strain>
    </source>
</reference>
<dbReference type="Gene3D" id="6.10.140.2220">
    <property type="match status" value="1"/>
</dbReference>
<sequence length="500" mass="59073">MGKKSKRRTGKRSEKKETKEEKDETSNSIQNAMNSLTLDSGMDYDLAKAYEREQELEFLEDEKDFEAFMLWTLSDRADLTPKKFDKIAPRTAKILITGRNSIQEILEWREKRIRKLDERLKEFELEKGMQILMEEVKLKSKKEEDEFRQDLKTVVNRQKSYMVPPANVFDSFQEVAFYWKESKNVCLDDCRFLKMTASQFYEYFMEKIPMFVNAQEVTEAEGGKLFQRFYSHPSSKTNYPKDEMPKLLSSLLSLYQEMKRCWECNDLCDREIERSLICSLCKCATYCSRECQVKHWKQGNHEDCCKDIGFSWSTYERNKKRVERSLYRDQRVYTKSIKVNGLEKQCFLRPCETFDYFLCTLNSGDTRASMDTFYKNLASLSCGGKNLLFGDDTISSQLEKKIKTEVKDVISDYPNTLQTSELITMRTFAALLQYKKTDLDLKEELIGSLQIDQFFILYLCFESYNLCEYITGKEFSDKFNIESDFLQGLKSYHDESDKKR</sequence>
<gene>
    <name evidence="7" type="ORF">CTEN210_04318</name>
</gene>
<evidence type="ECO:0000256" key="4">
    <source>
        <dbReference type="PROSITE-ProRule" id="PRU00134"/>
    </source>
</evidence>
<accession>A0AAD3CKQ0</accession>
<evidence type="ECO:0000256" key="1">
    <source>
        <dbReference type="ARBA" id="ARBA00022723"/>
    </source>
</evidence>
<protein>
    <recommendedName>
        <fullName evidence="6">MYND-type domain-containing protein</fullName>
    </recommendedName>
</protein>
<evidence type="ECO:0000313" key="7">
    <source>
        <dbReference type="EMBL" id="GFH47842.1"/>
    </source>
</evidence>
<keyword evidence="1" id="KW-0479">Metal-binding</keyword>
<keyword evidence="8" id="KW-1185">Reference proteome</keyword>
<keyword evidence="2 4" id="KW-0863">Zinc-finger</keyword>
<comment type="caution">
    <text evidence="7">The sequence shown here is derived from an EMBL/GenBank/DDBJ whole genome shotgun (WGS) entry which is preliminary data.</text>
</comment>
<evidence type="ECO:0000256" key="2">
    <source>
        <dbReference type="ARBA" id="ARBA00022771"/>
    </source>
</evidence>
<feature type="compositionally biased region" description="Basic residues" evidence="5">
    <location>
        <begin position="1"/>
        <end position="10"/>
    </location>
</feature>
<evidence type="ECO:0000256" key="3">
    <source>
        <dbReference type="ARBA" id="ARBA00022833"/>
    </source>
</evidence>
<name>A0AAD3CKQ0_9STRA</name>
<dbReference type="SUPFAM" id="SSF144232">
    <property type="entry name" value="HIT/MYND zinc finger-like"/>
    <property type="match status" value="1"/>
</dbReference>